<proteinExistence type="predicted"/>
<keyword evidence="2" id="KW-1185">Reference proteome</keyword>
<evidence type="ECO:0000313" key="1">
    <source>
        <dbReference type="EMBL" id="SNR87434.1"/>
    </source>
</evidence>
<accession>A0A238ZXC3</accession>
<reference evidence="2" key="1">
    <citation type="submission" date="2017-06" db="EMBL/GenBank/DDBJ databases">
        <authorList>
            <person name="Varghese N."/>
            <person name="Submissions S."/>
        </authorList>
    </citation>
    <scope>NUCLEOTIDE SEQUENCE [LARGE SCALE GENOMIC DNA]</scope>
    <source>
        <strain evidence="2">DSM 28041</strain>
    </source>
</reference>
<organism evidence="1 2">
    <name type="scientific">Hymenobacter mucosus</name>
    <dbReference type="NCBI Taxonomy" id="1411120"/>
    <lineage>
        <taxon>Bacteria</taxon>
        <taxon>Pseudomonadati</taxon>
        <taxon>Bacteroidota</taxon>
        <taxon>Cytophagia</taxon>
        <taxon>Cytophagales</taxon>
        <taxon>Hymenobacteraceae</taxon>
        <taxon>Hymenobacter</taxon>
    </lineage>
</organism>
<dbReference type="AlphaFoldDB" id="A0A238ZXC3"/>
<protein>
    <submittedName>
        <fullName evidence="1">Uncharacterized protein</fullName>
    </submittedName>
</protein>
<dbReference type="EMBL" id="FZNS01000010">
    <property type="protein sequence ID" value="SNR87434.1"/>
    <property type="molecule type" value="Genomic_DNA"/>
</dbReference>
<dbReference type="RefSeq" id="WP_089333700.1">
    <property type="nucleotide sequence ID" value="NZ_FZNS01000010.1"/>
</dbReference>
<dbReference type="Proteomes" id="UP000198310">
    <property type="component" value="Unassembled WGS sequence"/>
</dbReference>
<evidence type="ECO:0000313" key="2">
    <source>
        <dbReference type="Proteomes" id="UP000198310"/>
    </source>
</evidence>
<name>A0A238ZXC3_9BACT</name>
<gene>
    <name evidence="1" type="ORF">SAMN06269173_11019</name>
</gene>
<sequence length="117" mass="13653">MKNLLTTIPQRGDLRHWVDVEKILQGCDSEEDFWSFSCRYFPKESGPGALCFLVHSGYIRGYFTVLDFTEEEIHRYGVNQQVAEVFTGPKVRLAVWRPIPPVAQRGFQGWRYTDLRP</sequence>